<dbReference type="Gene3D" id="3.30.300.30">
    <property type="match status" value="1"/>
</dbReference>
<gene>
    <name evidence="3" type="ORF">CYJ10_17350</name>
</gene>
<evidence type="ECO:0000313" key="4">
    <source>
        <dbReference type="Proteomes" id="UP000234341"/>
    </source>
</evidence>
<name>A0A2N5CAP2_9BURK</name>
<dbReference type="SUPFAM" id="SSF56801">
    <property type="entry name" value="Acetyl-CoA synthetase-like"/>
    <property type="match status" value="1"/>
</dbReference>
<dbReference type="InterPro" id="IPR045851">
    <property type="entry name" value="AMP-bd_C_sf"/>
</dbReference>
<feature type="domain" description="ApeI dehydratase-like" evidence="2">
    <location>
        <begin position="465"/>
        <end position="563"/>
    </location>
</feature>
<dbReference type="InterPro" id="IPR042099">
    <property type="entry name" value="ANL_N_sf"/>
</dbReference>
<dbReference type="AlphaFoldDB" id="A0A2N5CAP2"/>
<evidence type="ECO:0000259" key="2">
    <source>
        <dbReference type="Pfam" id="PF22818"/>
    </source>
</evidence>
<dbReference type="Pfam" id="PF00501">
    <property type="entry name" value="AMP-binding"/>
    <property type="match status" value="1"/>
</dbReference>
<dbReference type="Gene3D" id="3.40.50.12780">
    <property type="entry name" value="N-terminal domain of ligase-like"/>
    <property type="match status" value="1"/>
</dbReference>
<dbReference type="InterPro" id="IPR054545">
    <property type="entry name" value="ApeI-like"/>
</dbReference>
<feature type="domain" description="AMP-dependent synthetase/ligase" evidence="1">
    <location>
        <begin position="118"/>
        <end position="306"/>
    </location>
</feature>
<dbReference type="PANTHER" id="PTHR43767:SF1">
    <property type="entry name" value="NONRIBOSOMAL PEPTIDE SYNTHASE PES1 (EUROFUNG)-RELATED"/>
    <property type="match status" value="1"/>
</dbReference>
<proteinExistence type="predicted"/>
<protein>
    <submittedName>
        <fullName evidence="3">AMP-dependent synthetase</fullName>
    </submittedName>
</protein>
<dbReference type="InterPro" id="IPR050237">
    <property type="entry name" value="ATP-dep_AMP-bd_enzyme"/>
</dbReference>
<dbReference type="OrthoDB" id="9787658at2"/>
<reference evidence="3 4" key="1">
    <citation type="submission" date="2017-12" db="EMBL/GenBank/DDBJ databases">
        <title>Genome sequence of the active heterotrophic nitrifier-denitrifier, Cupriavidus pauculus UM1.</title>
        <authorList>
            <person name="Putonti C."/>
            <person name="Castignetti D."/>
        </authorList>
    </citation>
    <scope>NUCLEOTIDE SEQUENCE [LARGE SCALE GENOMIC DNA]</scope>
    <source>
        <strain evidence="3 4">UM1</strain>
    </source>
</reference>
<dbReference type="EMBL" id="PJRP01000008">
    <property type="protein sequence ID" value="PLP99300.1"/>
    <property type="molecule type" value="Genomic_DNA"/>
</dbReference>
<evidence type="ECO:0000313" key="3">
    <source>
        <dbReference type="EMBL" id="PLP99300.1"/>
    </source>
</evidence>
<accession>A0A2N5CAP2</accession>
<dbReference type="Proteomes" id="UP000234341">
    <property type="component" value="Unassembled WGS sequence"/>
</dbReference>
<dbReference type="SUPFAM" id="SSF54637">
    <property type="entry name" value="Thioesterase/thiol ester dehydrase-isomerase"/>
    <property type="match status" value="1"/>
</dbReference>
<dbReference type="PANTHER" id="PTHR43767">
    <property type="entry name" value="LONG-CHAIN-FATTY-ACID--COA LIGASE"/>
    <property type="match status" value="1"/>
</dbReference>
<dbReference type="InterPro" id="IPR000873">
    <property type="entry name" value="AMP-dep_synth/lig_dom"/>
</dbReference>
<comment type="caution">
    <text evidence="3">The sequence shown here is derived from an EMBL/GenBank/DDBJ whole genome shotgun (WGS) entry which is preliminary data.</text>
</comment>
<organism evidence="3 4">
    <name type="scientific">Cupriavidus pauculus</name>
    <dbReference type="NCBI Taxonomy" id="82633"/>
    <lineage>
        <taxon>Bacteria</taxon>
        <taxon>Pseudomonadati</taxon>
        <taxon>Pseudomonadota</taxon>
        <taxon>Betaproteobacteria</taxon>
        <taxon>Burkholderiales</taxon>
        <taxon>Burkholderiaceae</taxon>
        <taxon>Cupriavidus</taxon>
    </lineage>
</organism>
<evidence type="ECO:0000259" key="1">
    <source>
        <dbReference type="Pfam" id="PF00501"/>
    </source>
</evidence>
<dbReference type="Pfam" id="PF22818">
    <property type="entry name" value="ApeI-like"/>
    <property type="match status" value="1"/>
</dbReference>
<dbReference type="Gene3D" id="3.10.129.10">
    <property type="entry name" value="Hotdog Thioesterase"/>
    <property type="match status" value="1"/>
</dbReference>
<sequence>MGPGGVSGVSGVAGVTGVTGAMSRLATQAGAADFVARVAGWRQAFAAQAGQRWALYLDQPEPFAAALLGAWHAGKQVVLPGDNRAETLAALRDTVDGLAGDLPEGLQAEAGLPGAEPAFDWPPLSPDDTWVTLFTSGSTGAPVALPKRLAQLDAELRALQQAFGARLPADVRILTTVSHQHIYGLLFTILWPLAAGRAIPQSRLAFLEELVSQCAADPRPAILVSSPAHLRRMPAGLDWTATRGVLRAVFSSGGPLPAEASADVLRLAGVSPIEVFGSSETGGIAWRQRQLHNDAWTPLPDVAWRLQDGHLAVRSAHLADDDWYVCADRALPTQDGGFVLAGRADRIVKIEEKRISLTAVEQRLATSPLVREARVAMIATAVGERVGAVVVLDDAGQRLLDGAGRPAVVRALRQCLAPAVDPLALPRRWVFPRELPANAQGKTTDAMLRELFRHTVPAVRWVAADATSAQADLDIADDLAVFDGHFPGMPVVPGVAQVDWVMALAPERLAIPPRERFARLDMLKFQAVIRPGTRVRLALAWQPAECVLGFRLTSDAGPHASGKIVFHPDAS</sequence>
<dbReference type="GO" id="GO:0016878">
    <property type="term" value="F:acid-thiol ligase activity"/>
    <property type="evidence" value="ECO:0007669"/>
    <property type="project" value="UniProtKB-ARBA"/>
</dbReference>
<dbReference type="InterPro" id="IPR029069">
    <property type="entry name" value="HotDog_dom_sf"/>
</dbReference>